<gene>
    <name evidence="1" type="ORF">BO80DRAFT_129995</name>
</gene>
<reference evidence="1 2" key="1">
    <citation type="submission" date="2018-02" db="EMBL/GenBank/DDBJ databases">
        <title>The genomes of Aspergillus section Nigri reveals drivers in fungal speciation.</title>
        <authorList>
            <consortium name="DOE Joint Genome Institute"/>
            <person name="Vesth T.C."/>
            <person name="Nybo J."/>
            <person name="Theobald S."/>
            <person name="Brandl J."/>
            <person name="Frisvad J.C."/>
            <person name="Nielsen K.F."/>
            <person name="Lyhne E.K."/>
            <person name="Kogle M.E."/>
            <person name="Kuo A."/>
            <person name="Riley R."/>
            <person name="Clum A."/>
            <person name="Nolan M."/>
            <person name="Lipzen A."/>
            <person name="Salamov A."/>
            <person name="Henrissat B."/>
            <person name="Wiebenga A."/>
            <person name="De vries R.P."/>
            <person name="Grigoriev I.V."/>
            <person name="Mortensen U.H."/>
            <person name="Andersen M.R."/>
            <person name="Baker S.E."/>
        </authorList>
    </citation>
    <scope>NUCLEOTIDE SEQUENCE [LARGE SCALE GENOMIC DNA]</scope>
    <source>
        <strain evidence="1 2">CBS 121593</strain>
    </source>
</reference>
<organism evidence="1 2">
    <name type="scientific">Aspergillus ibericus CBS 121593</name>
    <dbReference type="NCBI Taxonomy" id="1448316"/>
    <lineage>
        <taxon>Eukaryota</taxon>
        <taxon>Fungi</taxon>
        <taxon>Dikarya</taxon>
        <taxon>Ascomycota</taxon>
        <taxon>Pezizomycotina</taxon>
        <taxon>Eurotiomycetes</taxon>
        <taxon>Eurotiomycetidae</taxon>
        <taxon>Eurotiales</taxon>
        <taxon>Aspergillaceae</taxon>
        <taxon>Aspergillus</taxon>
        <taxon>Aspergillus subgen. Circumdati</taxon>
    </lineage>
</organism>
<dbReference type="Proteomes" id="UP000249402">
    <property type="component" value="Unassembled WGS sequence"/>
</dbReference>
<name>A0A395HBW0_9EURO</name>
<proteinExistence type="predicted"/>
<dbReference type="GeneID" id="37218441"/>
<dbReference type="AlphaFoldDB" id="A0A395HBW0"/>
<evidence type="ECO:0000313" key="1">
    <source>
        <dbReference type="EMBL" id="RAL05190.1"/>
    </source>
</evidence>
<dbReference type="EMBL" id="KZ824421">
    <property type="protein sequence ID" value="RAL05190.1"/>
    <property type="molecule type" value="Genomic_DNA"/>
</dbReference>
<protein>
    <submittedName>
        <fullName evidence="1">Uncharacterized protein</fullName>
    </submittedName>
</protein>
<dbReference type="VEuPathDB" id="FungiDB:BO80DRAFT_129995"/>
<accession>A0A395HBW0</accession>
<dbReference type="RefSeq" id="XP_025579517.1">
    <property type="nucleotide sequence ID" value="XM_025713576.1"/>
</dbReference>
<keyword evidence="2" id="KW-1185">Reference proteome</keyword>
<sequence>MTSPPRPLHSKTPSISPYHILQTTHLITHIYTQIPPPPTILRIPSQHVNLVHILQNLHHGPSPRARPHRRDLQYPGRRPRMLGILELIPEISHLGVLDQVAGSD</sequence>
<evidence type="ECO:0000313" key="2">
    <source>
        <dbReference type="Proteomes" id="UP000249402"/>
    </source>
</evidence>